<evidence type="ECO:0000313" key="2">
    <source>
        <dbReference type="Proteomes" id="UP000444721"/>
    </source>
</evidence>
<dbReference type="GeneID" id="68118366"/>
<dbReference type="OrthoDB" id="18625at2759"/>
<organism evidence="1 2">
    <name type="scientific">Naegleria fowleri</name>
    <name type="common">Brain eating amoeba</name>
    <dbReference type="NCBI Taxonomy" id="5763"/>
    <lineage>
        <taxon>Eukaryota</taxon>
        <taxon>Discoba</taxon>
        <taxon>Heterolobosea</taxon>
        <taxon>Tetramitia</taxon>
        <taxon>Eutetramitia</taxon>
        <taxon>Vahlkampfiidae</taxon>
        <taxon>Naegleria</taxon>
    </lineage>
</organism>
<accession>A0A6A5BYG4</accession>
<dbReference type="Proteomes" id="UP000444721">
    <property type="component" value="Unassembled WGS sequence"/>
</dbReference>
<keyword evidence="2" id="KW-1185">Reference proteome</keyword>
<dbReference type="VEuPathDB" id="AmoebaDB:NF0114970"/>
<proteinExistence type="predicted"/>
<evidence type="ECO:0000313" key="1">
    <source>
        <dbReference type="EMBL" id="KAF0983173.1"/>
    </source>
</evidence>
<dbReference type="RefSeq" id="XP_044567886.1">
    <property type="nucleotide sequence ID" value="XM_044701529.1"/>
</dbReference>
<dbReference type="AlphaFoldDB" id="A0A6A5BYG4"/>
<dbReference type="OMA" id="FAINDEY"/>
<reference evidence="1 2" key="1">
    <citation type="journal article" date="2019" name="Sci. Rep.">
        <title>Nanopore sequencing improves the draft genome of the human pathogenic amoeba Naegleria fowleri.</title>
        <authorList>
            <person name="Liechti N."/>
            <person name="Schurch N."/>
            <person name="Bruggmann R."/>
            <person name="Wittwer M."/>
        </authorList>
    </citation>
    <scope>NUCLEOTIDE SEQUENCE [LARGE SCALE GENOMIC DNA]</scope>
    <source>
        <strain evidence="1 2">ATCC 30894</strain>
    </source>
</reference>
<dbReference type="VEuPathDB" id="AmoebaDB:NfTy_017420"/>
<dbReference type="VEuPathDB" id="AmoebaDB:FDP41_011151"/>
<dbReference type="EMBL" id="VFQX01000007">
    <property type="protein sequence ID" value="KAF0983173.1"/>
    <property type="molecule type" value="Genomic_DNA"/>
</dbReference>
<sequence>MSNDKSQAADFFHVSAKQAKPFEYEDPFNPQNTLKGFICRKDGPFGGSLFITHINNVKLNEPQKIYGVPKLLYPYVDKKNSDDLEEFEGAEETVPKKKKVPGSCKYKSNFQTDDNVVAFALTNKWNGTNILFFKYSDNSGQLFISAKTKGSATLSDTQFGDFFALTKEALFGSNSSERTINPKHPPEVLREFCRRPEIQSISCELCGTKEPHLVKYDFDIALKPLFMQFKSGGSIEPIIDPNDSRQQLFEFTNFADMCHICKERQKRDFAINDEYRKKNNLEIRYEYNHFATEGAVLYILCKPNRLLGQYDLGSDWIGVSNRKLYKIKPKDIEEVHWGTFGEKQKALVQIAVQKMHLREKEFSKESLREELDIGPKEFKRYQNDILQYARQYFNSIPKTSKTKSNKKKK</sequence>
<comment type="caution">
    <text evidence="1">The sequence shown here is derived from an EMBL/GenBank/DDBJ whole genome shotgun (WGS) entry which is preliminary data.</text>
</comment>
<name>A0A6A5BYG4_NAEFO</name>
<gene>
    <name evidence="1" type="ORF">FDP41_011151</name>
</gene>
<protein>
    <submittedName>
        <fullName evidence="1">Uncharacterized protein</fullName>
    </submittedName>
</protein>